<feature type="binding site" evidence="10">
    <location>
        <begin position="6"/>
        <end position="13"/>
    </location>
    <ligand>
        <name>GTP</name>
        <dbReference type="ChEBI" id="CHEBI:37565"/>
    </ligand>
</feature>
<organism evidence="14 15">
    <name type="scientific">Penaeus vannamei</name>
    <name type="common">Whiteleg shrimp</name>
    <name type="synonym">Litopenaeus vannamei</name>
    <dbReference type="NCBI Taxonomy" id="6689"/>
    <lineage>
        <taxon>Eukaryota</taxon>
        <taxon>Metazoa</taxon>
        <taxon>Ecdysozoa</taxon>
        <taxon>Arthropoda</taxon>
        <taxon>Crustacea</taxon>
        <taxon>Multicrustacea</taxon>
        <taxon>Malacostraca</taxon>
        <taxon>Eumalacostraca</taxon>
        <taxon>Eucarida</taxon>
        <taxon>Decapoda</taxon>
        <taxon>Dendrobranchiata</taxon>
        <taxon>Penaeoidea</taxon>
        <taxon>Penaeidae</taxon>
        <taxon>Penaeus</taxon>
    </lineage>
</organism>
<reference evidence="14 15" key="2">
    <citation type="submission" date="2019-01" db="EMBL/GenBank/DDBJ databases">
        <title>The decoding of complex shrimp genome reveals the adaptation for benthos swimmer, frequently molting mechanism and breeding impact on genome.</title>
        <authorList>
            <person name="Sun Y."/>
            <person name="Gao Y."/>
            <person name="Yu Y."/>
        </authorList>
    </citation>
    <scope>NUCLEOTIDE SEQUENCE [LARGE SCALE GENOMIC DNA]</scope>
    <source>
        <tissue evidence="14">Muscle</tissue>
    </source>
</reference>
<dbReference type="STRING" id="6689.A0A423T393"/>
<dbReference type="PANTHER" id="PTHR23077:SF12">
    <property type="entry name" value="PEROXISOMAL ATPASE PEX1"/>
    <property type="match status" value="1"/>
</dbReference>
<keyword evidence="6 10" id="KW-0342">GTP-binding</keyword>
<evidence type="ECO:0000259" key="13">
    <source>
        <dbReference type="SMART" id="SM00382"/>
    </source>
</evidence>
<dbReference type="GO" id="GO:0005525">
    <property type="term" value="F:GTP binding"/>
    <property type="evidence" value="ECO:0007669"/>
    <property type="project" value="UniProtKB-KW"/>
</dbReference>
<comment type="subcellular location">
    <subcellularLocation>
        <location evidence="1">Membrane</location>
    </subcellularLocation>
</comment>
<dbReference type="InterPro" id="IPR027417">
    <property type="entry name" value="P-loop_NTPase"/>
</dbReference>
<evidence type="ECO:0000256" key="2">
    <source>
        <dbReference type="ARBA" id="ARBA00006914"/>
    </source>
</evidence>
<feature type="binding site" evidence="10">
    <location>
        <position position="57"/>
    </location>
    <ligand>
        <name>GTP</name>
        <dbReference type="ChEBI" id="CHEBI:37565"/>
    </ligand>
</feature>
<feature type="domain" description="AAA+ ATPase" evidence="13">
    <location>
        <begin position="343"/>
        <end position="478"/>
    </location>
</feature>
<dbReference type="GO" id="GO:0005524">
    <property type="term" value="F:ATP binding"/>
    <property type="evidence" value="ECO:0007669"/>
    <property type="project" value="UniProtKB-KW"/>
</dbReference>
<comment type="caution">
    <text evidence="14">The sequence shown here is derived from an EMBL/GenBank/DDBJ whole genome shotgun (WGS) entry which is preliminary data.</text>
</comment>
<dbReference type="PANTHER" id="PTHR23077">
    <property type="entry name" value="AAA-FAMILY ATPASE"/>
    <property type="match status" value="1"/>
</dbReference>
<dbReference type="Gene3D" id="3.10.330.10">
    <property type="match status" value="1"/>
</dbReference>
<dbReference type="SMART" id="SM00382">
    <property type="entry name" value="AAA"/>
    <property type="match status" value="1"/>
</dbReference>
<sequence length="568" mass="62771">MLLCIGPEGSGKTLLLRRLLNLNKPDISMTTVPTVGVNIVTLQVPEMLPINIRELGGSMAPIWHNYYSGVRKVMYVVDVSNLTHLANATLLFMELLANPKLKTAQGWPARHCFISLPRTWMHLVHPAHTPTFQLEVSSGQSILLSWAGDMHMPTSGEENSILWQDLALNVDSAQSAILSQMRVMGLGQTLPLWLDGGVCIMLTATSIDPSVPCVVLHPMTQVEVHPPPENEGAEDYTLSPQGCHYFPCTFRISPLETEGRVKAFMTMLNEHCEKFAATKEGISLCQCFPEADEHCVFCISLSEKKADESFRVGGMKDAKKILEETLTWPSLYPNLFNKVNLRLRSGVLLYGPPGCGKTLLANAVSAYCQLNFISVKGPELLSKYIGASEQAVRDAFERASSAKPCVLFFDEFESIAPRRGHDSTGVTDRVVNQLLTQMDGVEGLTGVYILAATSRPDLIDPALLRPGRLDKCVYCPMPSEKDRKEILEVLSQDVDLGEEIDWSEVAVVLNKTDCVLSRASNELLNAMRFDELKEYAPQQLTTFEVSALAGKGLRPLLEWIKGTKPKPK</sequence>
<dbReference type="Gene3D" id="1.10.8.60">
    <property type="match status" value="1"/>
</dbReference>
<evidence type="ECO:0000256" key="5">
    <source>
        <dbReference type="ARBA" id="ARBA00022840"/>
    </source>
</evidence>
<evidence type="ECO:0000256" key="8">
    <source>
        <dbReference type="ARBA" id="ARBA00032509"/>
    </source>
</evidence>
<comment type="similarity">
    <text evidence="2 12">Belongs to the AAA ATPase family.</text>
</comment>
<dbReference type="Pfam" id="PF00004">
    <property type="entry name" value="AAA"/>
    <property type="match status" value="1"/>
</dbReference>
<keyword evidence="15" id="KW-1185">Reference proteome</keyword>
<evidence type="ECO:0000256" key="6">
    <source>
        <dbReference type="ARBA" id="ARBA00023134"/>
    </source>
</evidence>
<dbReference type="SUPFAM" id="SSF54585">
    <property type="entry name" value="Cdc48 domain 2-like"/>
    <property type="match status" value="1"/>
</dbReference>
<reference evidence="14 15" key="1">
    <citation type="submission" date="2018-04" db="EMBL/GenBank/DDBJ databases">
        <authorList>
            <person name="Zhang X."/>
            <person name="Yuan J."/>
            <person name="Li F."/>
            <person name="Xiang J."/>
        </authorList>
    </citation>
    <scope>NUCLEOTIDE SEQUENCE [LARGE SCALE GENOMIC DNA]</scope>
    <source>
        <tissue evidence="14">Muscle</tissue>
    </source>
</reference>
<protein>
    <recommendedName>
        <fullName evidence="9">Peroxisomal ATPase PEX1</fullName>
    </recommendedName>
    <alternativeName>
        <fullName evidence="8">Peroxin-1</fullName>
    </alternativeName>
</protein>
<evidence type="ECO:0000256" key="4">
    <source>
        <dbReference type="ARBA" id="ARBA00022801"/>
    </source>
</evidence>
<evidence type="ECO:0000256" key="7">
    <source>
        <dbReference type="ARBA" id="ARBA00023136"/>
    </source>
</evidence>
<dbReference type="EMBL" id="QCYY01002370">
    <property type="protein sequence ID" value="ROT70911.1"/>
    <property type="molecule type" value="Genomic_DNA"/>
</dbReference>
<dbReference type="InterPro" id="IPR050168">
    <property type="entry name" value="AAA_ATPase_domain"/>
</dbReference>
<proteinExistence type="inferred from homology"/>
<keyword evidence="5 12" id="KW-0067">ATP-binding</keyword>
<evidence type="ECO:0000256" key="1">
    <source>
        <dbReference type="ARBA" id="ARBA00004370"/>
    </source>
</evidence>
<dbReference type="GO" id="GO:0016558">
    <property type="term" value="P:protein import into peroxisome matrix"/>
    <property type="evidence" value="ECO:0007669"/>
    <property type="project" value="TreeGrafter"/>
</dbReference>
<dbReference type="InterPro" id="IPR029067">
    <property type="entry name" value="CDC48_domain_2-like_sf"/>
</dbReference>
<keyword evidence="4" id="KW-0378">Hydrolase</keyword>
<dbReference type="GO" id="GO:0003924">
    <property type="term" value="F:GTPase activity"/>
    <property type="evidence" value="ECO:0007669"/>
    <property type="project" value="InterPro"/>
</dbReference>
<dbReference type="SUPFAM" id="SSF52540">
    <property type="entry name" value="P-loop containing nucleoside triphosphate hydrolases"/>
    <property type="match status" value="2"/>
</dbReference>
<gene>
    <name evidence="14" type="ORF">C7M84_010785</name>
</gene>
<keyword evidence="11" id="KW-0460">Magnesium</keyword>
<dbReference type="Pfam" id="PF00025">
    <property type="entry name" value="Arf"/>
    <property type="match status" value="1"/>
</dbReference>
<dbReference type="AlphaFoldDB" id="A0A423T393"/>
<dbReference type="Proteomes" id="UP000283509">
    <property type="component" value="Unassembled WGS sequence"/>
</dbReference>
<name>A0A423T393_PENVA</name>
<evidence type="ECO:0000256" key="12">
    <source>
        <dbReference type="RuleBase" id="RU003651"/>
    </source>
</evidence>
<dbReference type="GO" id="GO:0005778">
    <property type="term" value="C:peroxisomal membrane"/>
    <property type="evidence" value="ECO:0007669"/>
    <property type="project" value="TreeGrafter"/>
</dbReference>
<keyword evidence="7" id="KW-0472">Membrane</keyword>
<dbReference type="Pfam" id="PF09262">
    <property type="entry name" value="PEX-1N"/>
    <property type="match status" value="1"/>
</dbReference>
<dbReference type="CDD" id="cd19526">
    <property type="entry name" value="RecA-like_PEX1_r2"/>
    <property type="match status" value="1"/>
</dbReference>
<feature type="binding site" evidence="11">
    <location>
        <position position="13"/>
    </location>
    <ligand>
        <name>Mg(2+)</name>
        <dbReference type="ChEBI" id="CHEBI:18420"/>
    </ligand>
</feature>
<dbReference type="InterPro" id="IPR015342">
    <property type="entry name" value="PEX1-N_C-lobe"/>
</dbReference>
<dbReference type="GO" id="GO:0046872">
    <property type="term" value="F:metal ion binding"/>
    <property type="evidence" value="ECO:0007669"/>
    <property type="project" value="UniProtKB-KW"/>
</dbReference>
<keyword evidence="11" id="KW-0479">Metal-binding</keyword>
<dbReference type="InterPro" id="IPR003593">
    <property type="entry name" value="AAA+_ATPase"/>
</dbReference>
<dbReference type="GO" id="GO:0016887">
    <property type="term" value="F:ATP hydrolysis activity"/>
    <property type="evidence" value="ECO:0007669"/>
    <property type="project" value="InterPro"/>
</dbReference>
<evidence type="ECO:0000256" key="10">
    <source>
        <dbReference type="PIRSR" id="PIRSR606689-1"/>
    </source>
</evidence>
<evidence type="ECO:0000256" key="9">
    <source>
        <dbReference type="ARBA" id="ARBA00034532"/>
    </source>
</evidence>
<evidence type="ECO:0000256" key="11">
    <source>
        <dbReference type="PIRSR" id="PIRSR606689-2"/>
    </source>
</evidence>
<dbReference type="PROSITE" id="PS00674">
    <property type="entry name" value="AAA"/>
    <property type="match status" value="1"/>
</dbReference>
<dbReference type="InterPro" id="IPR006689">
    <property type="entry name" value="Small_GTPase_ARF/SAR"/>
</dbReference>
<dbReference type="Gene3D" id="3.40.50.300">
    <property type="entry name" value="P-loop containing nucleotide triphosphate hydrolases"/>
    <property type="match status" value="2"/>
</dbReference>
<dbReference type="InterPro" id="IPR003959">
    <property type="entry name" value="ATPase_AAA_core"/>
</dbReference>
<dbReference type="OrthoDB" id="8173462at2759"/>
<evidence type="ECO:0000313" key="15">
    <source>
        <dbReference type="Proteomes" id="UP000283509"/>
    </source>
</evidence>
<dbReference type="GO" id="GO:0005829">
    <property type="term" value="C:cytosol"/>
    <property type="evidence" value="ECO:0007669"/>
    <property type="project" value="TreeGrafter"/>
</dbReference>
<accession>A0A423T393</accession>
<keyword evidence="3 10" id="KW-0547">Nucleotide-binding</keyword>
<dbReference type="InterPro" id="IPR003960">
    <property type="entry name" value="ATPase_AAA_CS"/>
</dbReference>
<dbReference type="FunFam" id="3.40.50.300:FF:000149">
    <property type="entry name" value="Nuclear valosin-containing protein-like"/>
    <property type="match status" value="1"/>
</dbReference>
<feature type="binding site" evidence="11">
    <location>
        <position position="34"/>
    </location>
    <ligand>
        <name>Mg(2+)</name>
        <dbReference type="ChEBI" id="CHEBI:18420"/>
    </ligand>
</feature>
<evidence type="ECO:0000313" key="14">
    <source>
        <dbReference type="EMBL" id="ROT70911.1"/>
    </source>
</evidence>
<evidence type="ECO:0000256" key="3">
    <source>
        <dbReference type="ARBA" id="ARBA00022741"/>
    </source>
</evidence>